<sequence>MKRLCFERISLFRKLILIGIACCIGSNCDLLENDNSVAQYHREFTAFYSLFFIVPDLDFNQFCPPTDQIPILEPGTHTRFMQAGDTYIFDNRARFQQSAIAGEERIFTFVIQENIGQEIKLTTPECGTDPFEYRAADDSGLSGQAEVVYIRLRTPPLPIKRSNFFAKLTAISGSGTISFTTPTTPDPPH</sequence>
<dbReference type="RefSeq" id="WP_118957131.1">
    <property type="nucleotide sequence ID" value="NZ_QHCR01000007.1"/>
</dbReference>
<evidence type="ECO:0000313" key="2">
    <source>
        <dbReference type="Proteomes" id="UP000285569"/>
    </source>
</evidence>
<comment type="caution">
    <text evidence="1">The sequence shown here is derived from an EMBL/GenBank/DDBJ whole genome shotgun (WGS) entry which is preliminary data.</text>
</comment>
<evidence type="ECO:0008006" key="3">
    <source>
        <dbReference type="Google" id="ProtNLM"/>
    </source>
</evidence>
<dbReference type="Proteomes" id="UP000285569">
    <property type="component" value="Unassembled WGS sequence"/>
</dbReference>
<reference evidence="2" key="1">
    <citation type="submission" date="2018-05" db="EMBL/GenBank/DDBJ databases">
        <title>Leptospira yasudae sp. nov. and Leptospira stimsonii sp. nov., two pathogenic species of the genus Leptospira isolated from environmental sources.</title>
        <authorList>
            <person name="Casanovas-Massana A."/>
            <person name="Hamond C."/>
            <person name="Santos L.A."/>
            <person name="Hacker K.P."/>
            <person name="Balassiano I."/>
            <person name="Medeiros M.A."/>
            <person name="Reis M.G."/>
            <person name="Ko A.I."/>
            <person name="Wunder E.A."/>
        </authorList>
    </citation>
    <scope>NUCLEOTIDE SEQUENCE [LARGE SCALE GENOMIC DNA]</scope>
    <source>
        <strain evidence="2">B21</strain>
    </source>
</reference>
<proteinExistence type="predicted"/>
<gene>
    <name evidence="1" type="ORF">DLM77_16545</name>
</gene>
<keyword evidence="2" id="KW-1185">Reference proteome</keyword>
<accession>A0ABX9M068</accession>
<organism evidence="1 2">
    <name type="scientific">Leptospira yasudae</name>
    <dbReference type="NCBI Taxonomy" id="2202201"/>
    <lineage>
        <taxon>Bacteria</taxon>
        <taxon>Pseudomonadati</taxon>
        <taxon>Spirochaetota</taxon>
        <taxon>Spirochaetia</taxon>
        <taxon>Leptospirales</taxon>
        <taxon>Leptospiraceae</taxon>
        <taxon>Leptospira</taxon>
    </lineage>
</organism>
<protein>
    <recommendedName>
        <fullName evidence="3">Lipoprotein</fullName>
    </recommendedName>
</protein>
<dbReference type="NCBIfam" id="NF038393">
    <property type="entry name" value="lipo_LIC_10705"/>
    <property type="match status" value="1"/>
</dbReference>
<name>A0ABX9M068_9LEPT</name>
<dbReference type="EMBL" id="QHCR01000007">
    <property type="protein sequence ID" value="RHX78687.1"/>
    <property type="molecule type" value="Genomic_DNA"/>
</dbReference>
<reference evidence="1 2" key="2">
    <citation type="journal article" date="2020" name="Int. J. Syst. Evol. Microbiol.">
        <title>Leptospira yasudae sp. nov. and Leptospira stimsonii sp. nov., two new species of the pathogenic group isolated from environmental sources.</title>
        <authorList>
            <person name="Casanovas-Massana A."/>
            <person name="Hamond C."/>
            <person name="Santos L.A."/>
            <person name="de Oliveira D."/>
            <person name="Hacker K.P."/>
            <person name="Balassiano I."/>
            <person name="Costa F."/>
            <person name="Medeiros M.A."/>
            <person name="Reis M.G."/>
            <person name="Ko A.I."/>
            <person name="Wunder E.A."/>
        </authorList>
    </citation>
    <scope>NUCLEOTIDE SEQUENCE [LARGE SCALE GENOMIC DNA]</scope>
    <source>
        <strain evidence="1 2">B21</strain>
    </source>
</reference>
<evidence type="ECO:0000313" key="1">
    <source>
        <dbReference type="EMBL" id="RHX78687.1"/>
    </source>
</evidence>